<dbReference type="RefSeq" id="WP_105245306.1">
    <property type="nucleotide sequence ID" value="NZ_PSZM01000001.1"/>
</dbReference>
<dbReference type="PANTHER" id="PTHR34138:SF1">
    <property type="entry name" value="CELL SHAPE-DETERMINING PROTEIN MREC"/>
    <property type="match status" value="1"/>
</dbReference>
<comment type="similarity">
    <text evidence="1">Belongs to the MreC family.</text>
</comment>
<keyword evidence="7" id="KW-1185">Reference proteome</keyword>
<dbReference type="GO" id="GO:0005886">
    <property type="term" value="C:plasma membrane"/>
    <property type="evidence" value="ECO:0007669"/>
    <property type="project" value="TreeGrafter"/>
</dbReference>
<dbReference type="InterPro" id="IPR042177">
    <property type="entry name" value="Cell/Rod_1"/>
</dbReference>
<evidence type="ECO:0000256" key="2">
    <source>
        <dbReference type="ARBA" id="ARBA00013855"/>
    </source>
</evidence>
<evidence type="ECO:0000256" key="4">
    <source>
        <dbReference type="ARBA" id="ARBA00032089"/>
    </source>
</evidence>
<dbReference type="AlphaFoldDB" id="A0A2S8AGE6"/>
<dbReference type="InterPro" id="IPR007221">
    <property type="entry name" value="MreC"/>
</dbReference>
<comment type="caution">
    <text evidence="6">The sequence shown here is derived from an EMBL/GenBank/DDBJ whole genome shotgun (WGS) entry which is preliminary data.</text>
</comment>
<protein>
    <recommendedName>
        <fullName evidence="2">Cell shape-determining protein MreC</fullName>
    </recommendedName>
    <alternativeName>
        <fullName evidence="4">Cell shape protein MreC</fullName>
    </alternativeName>
</protein>
<dbReference type="NCBIfam" id="NF010532">
    <property type="entry name" value="PRK13922.9-3"/>
    <property type="match status" value="1"/>
</dbReference>
<name>A0A2S8AGE6_9FLAO</name>
<dbReference type="Pfam" id="PF04085">
    <property type="entry name" value="MreC"/>
    <property type="match status" value="1"/>
</dbReference>
<evidence type="ECO:0000313" key="6">
    <source>
        <dbReference type="EMBL" id="PQL95332.1"/>
    </source>
</evidence>
<dbReference type="Proteomes" id="UP000238042">
    <property type="component" value="Unassembled WGS sequence"/>
</dbReference>
<dbReference type="PANTHER" id="PTHR34138">
    <property type="entry name" value="CELL SHAPE-DETERMINING PROTEIN MREC"/>
    <property type="match status" value="1"/>
</dbReference>
<evidence type="ECO:0000256" key="3">
    <source>
        <dbReference type="ARBA" id="ARBA00022960"/>
    </source>
</evidence>
<proteinExistence type="inferred from homology"/>
<feature type="domain" description="Rod shape-determining protein MreC beta-barrel core" evidence="5">
    <location>
        <begin position="112"/>
        <end position="259"/>
    </location>
</feature>
<dbReference type="OrthoDB" id="9811827at2"/>
<organism evidence="6 7">
    <name type="scientific">Apibacter adventoris</name>
    <dbReference type="NCBI Taxonomy" id="1679466"/>
    <lineage>
        <taxon>Bacteria</taxon>
        <taxon>Pseudomonadati</taxon>
        <taxon>Bacteroidota</taxon>
        <taxon>Flavobacteriia</taxon>
        <taxon>Flavobacteriales</taxon>
        <taxon>Weeksellaceae</taxon>
        <taxon>Apibacter</taxon>
    </lineage>
</organism>
<dbReference type="GO" id="GO:0008360">
    <property type="term" value="P:regulation of cell shape"/>
    <property type="evidence" value="ECO:0007669"/>
    <property type="project" value="UniProtKB-KW"/>
</dbReference>
<reference evidence="6 7" key="1">
    <citation type="submission" date="2018-02" db="EMBL/GenBank/DDBJ databases">
        <title>Genome sequences of Apibacter spp., gut symbionts of Asian honey bees.</title>
        <authorList>
            <person name="Kwong W.K."/>
            <person name="Steele M.I."/>
            <person name="Moran N.A."/>
        </authorList>
    </citation>
    <scope>NUCLEOTIDE SEQUENCE [LARGE SCALE GENOMIC DNA]</scope>
    <source>
        <strain evidence="7">wkB301</strain>
    </source>
</reference>
<accession>A0A2S8AGE6</accession>
<evidence type="ECO:0000259" key="5">
    <source>
        <dbReference type="Pfam" id="PF04085"/>
    </source>
</evidence>
<dbReference type="InterPro" id="IPR042175">
    <property type="entry name" value="Cell/Rod_MreC_2"/>
</dbReference>
<dbReference type="NCBIfam" id="TIGR00219">
    <property type="entry name" value="mreC"/>
    <property type="match status" value="1"/>
</dbReference>
<dbReference type="Gene3D" id="2.40.10.350">
    <property type="entry name" value="Rod shape-determining protein MreC, domain 2"/>
    <property type="match status" value="1"/>
</dbReference>
<dbReference type="EMBL" id="PSZM01000001">
    <property type="protein sequence ID" value="PQL95332.1"/>
    <property type="molecule type" value="Genomic_DNA"/>
</dbReference>
<dbReference type="InterPro" id="IPR055342">
    <property type="entry name" value="MreC_beta-barrel_core"/>
</dbReference>
<evidence type="ECO:0000256" key="1">
    <source>
        <dbReference type="ARBA" id="ARBA00009369"/>
    </source>
</evidence>
<keyword evidence="3" id="KW-0133">Cell shape</keyword>
<dbReference type="Gene3D" id="2.40.10.340">
    <property type="entry name" value="Rod shape-determining protein MreC, domain 1"/>
    <property type="match status" value="1"/>
</dbReference>
<evidence type="ECO:0000313" key="7">
    <source>
        <dbReference type="Proteomes" id="UP000238042"/>
    </source>
</evidence>
<gene>
    <name evidence="6" type="ORF">C4S77_00605</name>
</gene>
<sequence length="278" mass="31934">MSVLLKFLYRNSRFLLFLLLQAIAIFFTFNKNIYHNSLLENKIITFIGFVDKNITDITTYFNLKKENERLLEENKQYRNLFLGKDQKIKPEFIPMLDSTKYKQKYYYTTANIVSNSITRANNFLIIDKGRAQGVNVEMGVISSEGVVGMIINSTNNYSKVMSILNKNTKINARLKSSKYYGTLSWEGEDSRIMRLSDIPKYVGVKIGDSIETDGKSRTYPEGILIGRVSGKSIDEETGNWNISVELFQDMGNIQKVYIVNKLDRTEIKSLQDSITNAQ</sequence>